<proteinExistence type="predicted"/>
<accession>A0ABS1BSB4</accession>
<feature type="transmembrane region" description="Helical" evidence="2">
    <location>
        <begin position="74"/>
        <end position="93"/>
    </location>
</feature>
<evidence type="ECO:0000256" key="1">
    <source>
        <dbReference type="SAM" id="MobiDB-lite"/>
    </source>
</evidence>
<evidence type="ECO:0000313" key="3">
    <source>
        <dbReference type="EMBL" id="MBK0396153.1"/>
    </source>
</evidence>
<gene>
    <name evidence="3" type="ORF">JDW22_06075</name>
</gene>
<dbReference type="RefSeq" id="WP_200522323.1">
    <property type="nucleotide sequence ID" value="NZ_JAEHNZ010000002.1"/>
</dbReference>
<keyword evidence="2" id="KW-1133">Transmembrane helix</keyword>
<reference evidence="3 4" key="1">
    <citation type="journal article" date="2021" name="Pathogens">
        <title>Isolation and Characterization of Kingella bonacorsii sp. nov., A Novel Kingella Species Detected in a Stable Periodontitis Subject.</title>
        <authorList>
            <person name="Antezack A."/>
            <person name="Boxberger M."/>
            <person name="Rolland C."/>
            <person name="Monnet-Corti V."/>
            <person name="La Scola B."/>
        </authorList>
    </citation>
    <scope>NUCLEOTIDE SEQUENCE [LARGE SCALE GENOMIC DNA]</scope>
    <source>
        <strain evidence="3 4">Marseille-Q4569</strain>
    </source>
</reference>
<protein>
    <submittedName>
        <fullName evidence="3">Uncharacterized protein</fullName>
    </submittedName>
</protein>
<evidence type="ECO:0000313" key="4">
    <source>
        <dbReference type="Proteomes" id="UP000614058"/>
    </source>
</evidence>
<keyword evidence="2" id="KW-0472">Membrane</keyword>
<dbReference type="Proteomes" id="UP000614058">
    <property type="component" value="Unassembled WGS sequence"/>
</dbReference>
<organism evidence="3 4">
    <name type="scientific">Kingella bonacorsii</name>
    <dbReference type="NCBI Taxonomy" id="2796361"/>
    <lineage>
        <taxon>Bacteria</taxon>
        <taxon>Pseudomonadati</taxon>
        <taxon>Pseudomonadota</taxon>
        <taxon>Betaproteobacteria</taxon>
        <taxon>Neisseriales</taxon>
        <taxon>Neisseriaceae</taxon>
        <taxon>Kingella</taxon>
    </lineage>
</organism>
<comment type="caution">
    <text evidence="3">The sequence shown here is derived from an EMBL/GenBank/DDBJ whole genome shotgun (WGS) entry which is preliminary data.</text>
</comment>
<keyword evidence="2" id="KW-0812">Transmembrane</keyword>
<sequence length="182" mass="20813">MNASRCPKPCKHAQSSQNGLPDGFRQPEKPFWQNVFSSTRRAGQLKRNKGSLKTKWHAPPVFRLPIQRKSPMTLWQPIASAFLLLAVYIIIAIRRENRRVEQLRAQSLPAAQDAVKIRPDMRYQIKMSDGQMFDNVAIIGQIRGENNPFGGWDGLFVLRLPDNRRAFVRQSSVRYILETAAA</sequence>
<keyword evidence="4" id="KW-1185">Reference proteome</keyword>
<evidence type="ECO:0000256" key="2">
    <source>
        <dbReference type="SAM" id="Phobius"/>
    </source>
</evidence>
<name>A0ABS1BSB4_9NEIS</name>
<feature type="region of interest" description="Disordered" evidence="1">
    <location>
        <begin position="1"/>
        <end position="24"/>
    </location>
</feature>
<dbReference type="EMBL" id="JAEHNZ010000002">
    <property type="protein sequence ID" value="MBK0396153.1"/>
    <property type="molecule type" value="Genomic_DNA"/>
</dbReference>